<evidence type="ECO:0000313" key="5">
    <source>
        <dbReference type="Proteomes" id="UP000229307"/>
    </source>
</evidence>
<sequence length="251" mass="28604">MIDTHAHLTDADFDADRAEVIERAKEAGVEKIICILCEFNEKNLAIFKELLSRDFIFGAAAIHPHDAKDFENRKSEFLKTLGFPKVVAVGEIGLDYHYMYSPKEIQVKVFEEQLLIAKEKNLPVVIHSREAPADTLDIIKKQKPRRGVMHCFSGDEKEAKEYLGLGFYISFAGPLTFRNAAKPKEVIKMIPDNRLLLETDCPWLAPQAFRGKRNEPAYIKSTYEEAARLRNTTVEKLSDTVTTNTKELFNI</sequence>
<name>A0A2M7S8U0_9BACT</name>
<dbReference type="FunFam" id="3.20.20.140:FF:000005">
    <property type="entry name" value="TatD family hydrolase"/>
    <property type="match status" value="1"/>
</dbReference>
<dbReference type="Gene3D" id="3.20.20.140">
    <property type="entry name" value="Metal-dependent hydrolases"/>
    <property type="match status" value="1"/>
</dbReference>
<dbReference type="GO" id="GO:0046872">
    <property type="term" value="F:metal ion binding"/>
    <property type="evidence" value="ECO:0007669"/>
    <property type="project" value="UniProtKB-KW"/>
</dbReference>
<dbReference type="InterPro" id="IPR032466">
    <property type="entry name" value="Metal_Hydrolase"/>
</dbReference>
<dbReference type="Proteomes" id="UP000229307">
    <property type="component" value="Unassembled WGS sequence"/>
</dbReference>
<dbReference type="GO" id="GO:0016788">
    <property type="term" value="F:hydrolase activity, acting on ester bonds"/>
    <property type="evidence" value="ECO:0007669"/>
    <property type="project" value="InterPro"/>
</dbReference>
<dbReference type="GO" id="GO:0004536">
    <property type="term" value="F:DNA nuclease activity"/>
    <property type="evidence" value="ECO:0007669"/>
    <property type="project" value="InterPro"/>
</dbReference>
<feature type="binding site" evidence="3">
    <location>
        <position position="200"/>
    </location>
    <ligand>
        <name>a divalent metal cation</name>
        <dbReference type="ChEBI" id="CHEBI:60240"/>
        <label>1</label>
    </ligand>
</feature>
<evidence type="ECO:0000256" key="2">
    <source>
        <dbReference type="ARBA" id="ARBA00022801"/>
    </source>
</evidence>
<evidence type="ECO:0000313" key="4">
    <source>
        <dbReference type="EMBL" id="PIZ15743.1"/>
    </source>
</evidence>
<feature type="binding site" evidence="3">
    <location>
        <position position="5"/>
    </location>
    <ligand>
        <name>a divalent metal cation</name>
        <dbReference type="ChEBI" id="CHEBI:60240"/>
        <label>1</label>
    </ligand>
</feature>
<dbReference type="PANTHER" id="PTHR46124:SF2">
    <property type="entry name" value="D-AMINOACYL-TRNA DEACYLASE"/>
    <property type="match status" value="1"/>
</dbReference>
<dbReference type="PROSITE" id="PS01091">
    <property type="entry name" value="TATD_3"/>
    <property type="match status" value="1"/>
</dbReference>
<dbReference type="AlphaFoldDB" id="A0A2M7S8U0"/>
<dbReference type="NCBIfam" id="TIGR00010">
    <property type="entry name" value="YchF/TatD family DNA exonuclease"/>
    <property type="match status" value="1"/>
</dbReference>
<gene>
    <name evidence="4" type="ORF">COY52_08970</name>
</gene>
<dbReference type="InterPro" id="IPR001130">
    <property type="entry name" value="TatD-like"/>
</dbReference>
<dbReference type="GO" id="GO:0005829">
    <property type="term" value="C:cytosol"/>
    <property type="evidence" value="ECO:0007669"/>
    <property type="project" value="TreeGrafter"/>
</dbReference>
<proteinExistence type="predicted"/>
<dbReference type="EMBL" id="PFMR01000237">
    <property type="protein sequence ID" value="PIZ15743.1"/>
    <property type="molecule type" value="Genomic_DNA"/>
</dbReference>
<evidence type="ECO:0000256" key="3">
    <source>
        <dbReference type="PIRSR" id="PIRSR005902-1"/>
    </source>
</evidence>
<dbReference type="SUPFAM" id="SSF51556">
    <property type="entry name" value="Metallo-dependent hydrolases"/>
    <property type="match status" value="1"/>
</dbReference>
<dbReference type="Pfam" id="PF01026">
    <property type="entry name" value="TatD_DNase"/>
    <property type="match status" value="1"/>
</dbReference>
<reference evidence="5" key="1">
    <citation type="submission" date="2017-09" db="EMBL/GenBank/DDBJ databases">
        <title>Depth-based differentiation of microbial function through sediment-hosted aquifers and enrichment of novel symbionts in the deep terrestrial subsurface.</title>
        <authorList>
            <person name="Probst A.J."/>
            <person name="Ladd B."/>
            <person name="Jarett J.K."/>
            <person name="Geller-Mcgrath D.E."/>
            <person name="Sieber C.M.K."/>
            <person name="Emerson J.B."/>
            <person name="Anantharaman K."/>
            <person name="Thomas B.C."/>
            <person name="Malmstrom R."/>
            <person name="Stieglmeier M."/>
            <person name="Klingl A."/>
            <person name="Woyke T."/>
            <person name="Ryan C.M."/>
            <person name="Banfield J.F."/>
        </authorList>
    </citation>
    <scope>NUCLEOTIDE SEQUENCE [LARGE SCALE GENOMIC DNA]</scope>
</reference>
<feature type="binding site" evidence="3">
    <location>
        <position position="150"/>
    </location>
    <ligand>
        <name>a divalent metal cation</name>
        <dbReference type="ChEBI" id="CHEBI:60240"/>
        <label>2</label>
    </ligand>
</feature>
<evidence type="ECO:0000256" key="1">
    <source>
        <dbReference type="ARBA" id="ARBA00022723"/>
    </source>
</evidence>
<keyword evidence="1 3" id="KW-0479">Metal-binding</keyword>
<dbReference type="CDD" id="cd01310">
    <property type="entry name" value="TatD_DNAse"/>
    <property type="match status" value="1"/>
</dbReference>
<comment type="caution">
    <text evidence="4">The sequence shown here is derived from an EMBL/GenBank/DDBJ whole genome shotgun (WGS) entry which is preliminary data.</text>
</comment>
<keyword evidence="2 4" id="KW-0378">Hydrolase</keyword>
<organism evidence="4 5">
    <name type="scientific">Candidatus Desantisbacteria bacterium CG_4_10_14_0_8_um_filter_48_22</name>
    <dbReference type="NCBI Taxonomy" id="1974543"/>
    <lineage>
        <taxon>Bacteria</taxon>
        <taxon>Candidatus Desantisiibacteriota</taxon>
    </lineage>
</organism>
<feature type="binding site" evidence="3">
    <location>
        <position position="7"/>
    </location>
    <ligand>
        <name>a divalent metal cation</name>
        <dbReference type="ChEBI" id="CHEBI:60240"/>
        <label>1</label>
    </ligand>
</feature>
<dbReference type="PIRSF" id="PIRSF005902">
    <property type="entry name" value="DNase_TatD"/>
    <property type="match status" value="1"/>
</dbReference>
<dbReference type="InterPro" id="IPR015991">
    <property type="entry name" value="TatD/YcfH-like"/>
</dbReference>
<dbReference type="PANTHER" id="PTHR46124">
    <property type="entry name" value="D-AMINOACYL-TRNA DEACYLASE"/>
    <property type="match status" value="1"/>
</dbReference>
<feature type="binding site" evidence="3">
    <location>
        <position position="91"/>
    </location>
    <ligand>
        <name>a divalent metal cation</name>
        <dbReference type="ChEBI" id="CHEBI:60240"/>
        <label>1</label>
    </ligand>
</feature>
<feature type="binding site" evidence="3">
    <location>
        <position position="127"/>
    </location>
    <ligand>
        <name>a divalent metal cation</name>
        <dbReference type="ChEBI" id="CHEBI:60240"/>
        <label>2</label>
    </ligand>
</feature>
<protein>
    <submittedName>
        <fullName evidence="4">Hydrolase TatD</fullName>
    </submittedName>
</protein>
<accession>A0A2M7S8U0</accession>
<dbReference type="InterPro" id="IPR018228">
    <property type="entry name" value="DNase_TatD-rel_CS"/>
</dbReference>